<dbReference type="InterPro" id="IPR011250">
    <property type="entry name" value="OMP/PagP_B-barrel"/>
</dbReference>
<comment type="caution">
    <text evidence="8">The sequence shown here is derived from an EMBL/GenBank/DDBJ whole genome shotgun (WGS) entry which is preliminary data.</text>
</comment>
<sequence length="218" mass="22912">MKSILLAATMLAGLATGAVAADAVAEVPVASTYNWSGAYVGVHAGGGWDHVDFDFLPAPNPANHNGSGALGGLQVGYNFQTDNIVYGVEADISAADINGSTECPNPTFTCGSKVSMLGSVRGRLGLAMNDLLIYGTGGLGYGTIDIYDRNSGGTTFDTKKTRAGWTVGLGAEYAFDQHWTAKAEYKYFDLGSDDYLTDSLVRAKTQIHTAVVGLNYKF</sequence>
<organism evidence="8 9">
    <name type="scientific">Mesorhizobium shangrilense</name>
    <dbReference type="NCBI Taxonomy" id="460060"/>
    <lineage>
        <taxon>Bacteria</taxon>
        <taxon>Pseudomonadati</taxon>
        <taxon>Pseudomonadota</taxon>
        <taxon>Alphaproteobacteria</taxon>
        <taxon>Hyphomicrobiales</taxon>
        <taxon>Phyllobacteriaceae</taxon>
        <taxon>Mesorhizobium</taxon>
    </lineage>
</organism>
<dbReference type="PANTHER" id="PTHR34001">
    <property type="entry name" value="BLL7405 PROTEIN"/>
    <property type="match status" value="1"/>
</dbReference>
<evidence type="ECO:0000256" key="5">
    <source>
        <dbReference type="ARBA" id="ARBA00038306"/>
    </source>
</evidence>
<accession>A0ABV2DPZ6</accession>
<evidence type="ECO:0000313" key="8">
    <source>
        <dbReference type="EMBL" id="MET2832160.1"/>
    </source>
</evidence>
<dbReference type="SUPFAM" id="SSF56925">
    <property type="entry name" value="OMPA-like"/>
    <property type="match status" value="1"/>
</dbReference>
<feature type="signal peptide" evidence="6">
    <location>
        <begin position="1"/>
        <end position="20"/>
    </location>
</feature>
<dbReference type="RefSeq" id="WP_354464384.1">
    <property type="nucleotide sequence ID" value="NZ_JBEWSZ010000007.1"/>
</dbReference>
<name>A0ABV2DPZ6_9HYPH</name>
<evidence type="ECO:0000256" key="6">
    <source>
        <dbReference type="SAM" id="SignalP"/>
    </source>
</evidence>
<gene>
    <name evidence="8" type="ORF">ABVQ20_34960</name>
</gene>
<dbReference type="InterPro" id="IPR051692">
    <property type="entry name" value="OMP-like"/>
</dbReference>
<comment type="subcellular location">
    <subcellularLocation>
        <location evidence="1">Cell outer membrane</location>
    </subcellularLocation>
</comment>
<dbReference type="InterPro" id="IPR027385">
    <property type="entry name" value="Beta-barrel_OMP"/>
</dbReference>
<feature type="chain" id="PRO_5046907886" evidence="6">
    <location>
        <begin position="21"/>
        <end position="218"/>
    </location>
</feature>
<comment type="similarity">
    <text evidence="5">Belongs to the Omp25/RopB family.</text>
</comment>
<protein>
    <submittedName>
        <fullName evidence="8">Outer membrane protein</fullName>
    </submittedName>
</protein>
<feature type="domain" description="Outer membrane protein beta-barrel" evidence="7">
    <location>
        <begin position="19"/>
        <end position="218"/>
    </location>
</feature>
<reference evidence="8 9" key="1">
    <citation type="submission" date="2024-06" db="EMBL/GenBank/DDBJ databases">
        <authorList>
            <person name="Kim D.-U."/>
        </authorList>
    </citation>
    <scope>NUCLEOTIDE SEQUENCE [LARGE SCALE GENOMIC DNA]</scope>
    <source>
        <strain evidence="8 9">KACC15460</strain>
    </source>
</reference>
<keyword evidence="3" id="KW-0472">Membrane</keyword>
<evidence type="ECO:0000256" key="4">
    <source>
        <dbReference type="ARBA" id="ARBA00023237"/>
    </source>
</evidence>
<dbReference type="EMBL" id="JBEWSZ010000007">
    <property type="protein sequence ID" value="MET2832160.1"/>
    <property type="molecule type" value="Genomic_DNA"/>
</dbReference>
<evidence type="ECO:0000256" key="3">
    <source>
        <dbReference type="ARBA" id="ARBA00023136"/>
    </source>
</evidence>
<evidence type="ECO:0000313" key="9">
    <source>
        <dbReference type="Proteomes" id="UP001548832"/>
    </source>
</evidence>
<dbReference type="Gene3D" id="2.40.160.20">
    <property type="match status" value="1"/>
</dbReference>
<keyword evidence="9" id="KW-1185">Reference proteome</keyword>
<proteinExistence type="inferred from homology"/>
<keyword evidence="4" id="KW-0998">Cell outer membrane</keyword>
<evidence type="ECO:0000256" key="2">
    <source>
        <dbReference type="ARBA" id="ARBA00022729"/>
    </source>
</evidence>
<evidence type="ECO:0000259" key="7">
    <source>
        <dbReference type="Pfam" id="PF13505"/>
    </source>
</evidence>
<evidence type="ECO:0000256" key="1">
    <source>
        <dbReference type="ARBA" id="ARBA00004442"/>
    </source>
</evidence>
<keyword evidence="2 6" id="KW-0732">Signal</keyword>
<dbReference type="PANTHER" id="PTHR34001:SF3">
    <property type="entry name" value="BLL7405 PROTEIN"/>
    <property type="match status" value="1"/>
</dbReference>
<dbReference type="Pfam" id="PF13505">
    <property type="entry name" value="OMP_b-brl"/>
    <property type="match status" value="1"/>
</dbReference>
<dbReference type="Proteomes" id="UP001548832">
    <property type="component" value="Unassembled WGS sequence"/>
</dbReference>